<dbReference type="OrthoDB" id="2628322at2"/>
<reference evidence="3" key="4">
    <citation type="submission" date="2020-10" db="EMBL/GenBank/DDBJ databases">
        <authorList>
            <person name="Bassil N.M."/>
            <person name="Lloyd J.R."/>
        </authorList>
    </citation>
    <scope>NUCLEOTIDE SEQUENCE</scope>
    <source>
        <strain evidence="3">NB2006</strain>
    </source>
</reference>
<evidence type="ECO:0000313" key="2">
    <source>
        <dbReference type="EMBL" id="OIJ20440.1"/>
    </source>
</evidence>
<protein>
    <submittedName>
        <fullName evidence="2">Uncharacterized protein</fullName>
    </submittedName>
</protein>
<proteinExistence type="predicted"/>
<name>A0A1S2M7J8_9BACI</name>
<dbReference type="EMBL" id="CP063356">
    <property type="protein sequence ID" value="QOY34729.1"/>
    <property type="molecule type" value="Genomic_DNA"/>
</dbReference>
<gene>
    <name evidence="3" type="ORF">AWH56_018650</name>
    <name evidence="2" type="ORF">AWH56_07945</name>
    <name evidence="1" type="ORF">AWH56_15710</name>
</gene>
<dbReference type="EMBL" id="LQXD01000071">
    <property type="protein sequence ID" value="OIJ20440.1"/>
    <property type="molecule type" value="Genomic_DNA"/>
</dbReference>
<dbReference type="RefSeq" id="WP_071316635.1">
    <property type="nucleotide sequence ID" value="NZ_CP063356.2"/>
</dbReference>
<organism evidence="2 4">
    <name type="scientific">Anaerobacillus isosaccharinicus</name>
    <dbReference type="NCBI Taxonomy" id="1532552"/>
    <lineage>
        <taxon>Bacteria</taxon>
        <taxon>Bacillati</taxon>
        <taxon>Bacillota</taxon>
        <taxon>Bacilli</taxon>
        <taxon>Bacillales</taxon>
        <taxon>Bacillaceae</taxon>
        <taxon>Anaerobacillus</taxon>
    </lineage>
</organism>
<dbReference type="AlphaFoldDB" id="A0A1S2M7J8"/>
<reference evidence="2 4" key="1">
    <citation type="submission" date="2016-10" db="EMBL/GenBank/DDBJ databases">
        <title>Draft genome sequences of four alkaliphilic bacteria belonging to the Anaerobacillus genus.</title>
        <authorList>
            <person name="Bassil N.M."/>
            <person name="Lloyd J.R."/>
        </authorList>
    </citation>
    <scope>NUCLEOTIDE SEQUENCE [LARGE SCALE GENOMIC DNA]</scope>
    <source>
        <strain evidence="2 4">NB2006</strain>
    </source>
</reference>
<reference evidence="3 4" key="3">
    <citation type="journal article" date="2019" name="Int. J. Syst. Evol. Microbiol.">
        <title>Anaerobacillus isosaccharinicus sp. nov., an alkaliphilic bacterium which degrades isosaccharinic acid.</title>
        <authorList>
            <person name="Bassil N.M."/>
            <person name="Lloyd J.R."/>
        </authorList>
    </citation>
    <scope>NUCLEOTIDE SEQUENCE [LARGE SCALE GENOMIC DNA]</scope>
    <source>
        <strain evidence="3 4">NB2006</strain>
    </source>
</reference>
<reference evidence="3 4" key="2">
    <citation type="journal article" date="2017" name="Genome Announc.">
        <title>Draft Genome Sequences of Four Alkaliphilic Bacteria Belonging to the Anaerobacillus Genus.</title>
        <authorList>
            <person name="Bassil N.M."/>
            <person name="Lloyd J.R."/>
        </authorList>
    </citation>
    <scope>NUCLEOTIDE SEQUENCE [LARGE SCALE GENOMIC DNA]</scope>
    <source>
        <strain evidence="3 4">NB2006</strain>
    </source>
</reference>
<accession>A0A1S2M7J8</accession>
<dbReference type="EMBL" id="LQXD01000135">
    <property type="protein sequence ID" value="OIJ11439.1"/>
    <property type="molecule type" value="Genomic_DNA"/>
</dbReference>
<sequence>MNDEFKGYLHDLVIILHQKYNDTLQLNTKETEENKAFRVGMNHAYYDVLDVIESQLTTSGYDVNQIGKITPQLSKKATLK</sequence>
<evidence type="ECO:0000313" key="4">
    <source>
        <dbReference type="Proteomes" id="UP000180175"/>
    </source>
</evidence>
<dbReference type="KEGG" id="aia:AWH56_018650"/>
<dbReference type="Proteomes" id="UP000180175">
    <property type="component" value="Chromosome"/>
</dbReference>
<evidence type="ECO:0000313" key="3">
    <source>
        <dbReference type="EMBL" id="QOY34729.1"/>
    </source>
</evidence>
<evidence type="ECO:0000313" key="1">
    <source>
        <dbReference type="EMBL" id="OIJ11439.1"/>
    </source>
</evidence>
<keyword evidence="4" id="KW-1185">Reference proteome</keyword>